<dbReference type="PROSITE" id="PS01230">
    <property type="entry name" value="TRMA_1"/>
    <property type="match status" value="1"/>
</dbReference>
<feature type="active site" evidence="5">
    <location>
        <position position="602"/>
    </location>
</feature>
<dbReference type="GO" id="GO:0030697">
    <property type="term" value="F:tRNA (uracil(54)-C5)-methyltransferase activity, S-adenosyl methionine-dependent"/>
    <property type="evidence" value="ECO:0007669"/>
    <property type="project" value="InterPro"/>
</dbReference>
<dbReference type="InterPro" id="IPR030390">
    <property type="entry name" value="MeTrfase_TrmA_AS"/>
</dbReference>
<comment type="caution">
    <text evidence="7">The sequence shown here is derived from an EMBL/GenBank/DDBJ whole genome shotgun (WGS) entry which is preliminary data.</text>
</comment>
<feature type="binding site" evidence="4">
    <location>
        <position position="507"/>
    </location>
    <ligand>
        <name>S-adenosyl-L-methionine</name>
        <dbReference type="ChEBI" id="CHEBI:59789"/>
    </ligand>
</feature>
<evidence type="ECO:0000256" key="2">
    <source>
        <dbReference type="ARBA" id="ARBA00022679"/>
    </source>
</evidence>
<dbReference type="AlphaFoldDB" id="A0AAV9NJD3"/>
<feature type="compositionally biased region" description="Basic and acidic residues" evidence="6">
    <location>
        <begin position="357"/>
        <end position="367"/>
    </location>
</feature>
<dbReference type="PROSITE" id="PS01231">
    <property type="entry name" value="TRMA_2"/>
    <property type="match status" value="1"/>
</dbReference>
<gene>
    <name evidence="7" type="ORF">LTR84_009661</name>
</gene>
<dbReference type="Proteomes" id="UP001358417">
    <property type="component" value="Unassembled WGS sequence"/>
</dbReference>
<name>A0AAV9NJD3_9EURO</name>
<sequence length="663" mass="73310">MFAGRSLQTYYFSAGRRFLSTANRSRYQPQDRSRRQSPTFSKNKTTDYRSEPEPLSSHGSKKFRIEADPLTGLYDAVKLAMMKSARSKRQLLSGPHRLTEGLPAEVLAYEGNALLAKHRSNSNGDGANTAPVTESSNMGTTKRLKTPILSSMTELELEIEQLSSTGDGLAYSKEHDHVFVVPFSVPGDRVLAKTFPQVPNDVYTMTDFLKVLRPSEKREGVTPGCKYFTKCSGCQLQMLPYTEQLLHKKSIVERAFQRFSNLDQSLIPPVGDTIGSPLEYGYRTKLTPHYDKLSPGNSSEHRPIGFNYKGGARGKVLDIEHCPIGTPIVNEGMKVERQKIRDKKFTNSKGATILLRESTRRTKHESSENPSMPANGDQLSKENTTHDVAAPSTDATSDAAFYAVPLEEPLKSEITFPEPNKPELKLTYATHEDTKTCVSDHKGMSTEYVGDTIFENVANSFFQNNNSILATCINYVRQQCTPTTTPKSTAVTATPWEAPIKYLLDAYCGSGLFAVSLAPSFTSTLGIDVDIHGIKSARKNAEYNKLANAGFITADASTLFQDVPFPPGESLVLMDPPRKGASLDFLQQLCQFGARRVIYISCNVHTQARDVGLLVQGFGGNWRYEIESLRGFDFFPQTSHVEGVCVLNRVRDMPGVGGLDGEK</sequence>
<evidence type="ECO:0000256" key="3">
    <source>
        <dbReference type="ARBA" id="ARBA00022691"/>
    </source>
</evidence>
<reference evidence="7 8" key="1">
    <citation type="submission" date="2023-08" db="EMBL/GenBank/DDBJ databases">
        <title>Black Yeasts Isolated from many extreme environments.</title>
        <authorList>
            <person name="Coleine C."/>
            <person name="Stajich J.E."/>
            <person name="Selbmann L."/>
        </authorList>
    </citation>
    <scope>NUCLEOTIDE SEQUENCE [LARGE SCALE GENOMIC DNA]</scope>
    <source>
        <strain evidence="7 8">CCFEE 5792</strain>
    </source>
</reference>
<dbReference type="SUPFAM" id="SSF50249">
    <property type="entry name" value="Nucleic acid-binding proteins"/>
    <property type="match status" value="1"/>
</dbReference>
<keyword evidence="8" id="KW-1185">Reference proteome</keyword>
<dbReference type="InterPro" id="IPR012340">
    <property type="entry name" value="NA-bd_OB-fold"/>
</dbReference>
<dbReference type="InterPro" id="IPR010280">
    <property type="entry name" value="U5_MeTrfase_fam"/>
</dbReference>
<dbReference type="GeneID" id="89977819"/>
<dbReference type="Pfam" id="PF05958">
    <property type="entry name" value="tRNA_U5-meth_tr"/>
    <property type="match status" value="1"/>
</dbReference>
<evidence type="ECO:0000313" key="8">
    <source>
        <dbReference type="Proteomes" id="UP001358417"/>
    </source>
</evidence>
<evidence type="ECO:0000256" key="5">
    <source>
        <dbReference type="PROSITE-ProRule" id="PRU10015"/>
    </source>
</evidence>
<accession>A0AAV9NJD3</accession>
<dbReference type="PANTHER" id="PTHR11061">
    <property type="entry name" value="RNA M5U METHYLTRANSFERASE"/>
    <property type="match status" value="1"/>
</dbReference>
<evidence type="ECO:0008006" key="9">
    <source>
        <dbReference type="Google" id="ProtNLM"/>
    </source>
</evidence>
<feature type="compositionally biased region" description="Polar residues" evidence="6">
    <location>
        <begin position="121"/>
        <end position="139"/>
    </location>
</feature>
<keyword evidence="3 4" id="KW-0949">S-adenosyl-L-methionine</keyword>
<feature type="active site" description="Nucleophile" evidence="4">
    <location>
        <position position="602"/>
    </location>
</feature>
<organism evidence="7 8">
    <name type="scientific">Exophiala bonariae</name>
    <dbReference type="NCBI Taxonomy" id="1690606"/>
    <lineage>
        <taxon>Eukaryota</taxon>
        <taxon>Fungi</taxon>
        <taxon>Dikarya</taxon>
        <taxon>Ascomycota</taxon>
        <taxon>Pezizomycotina</taxon>
        <taxon>Eurotiomycetes</taxon>
        <taxon>Chaetothyriomycetidae</taxon>
        <taxon>Chaetothyriales</taxon>
        <taxon>Herpotrichiellaceae</taxon>
        <taxon>Exophiala</taxon>
    </lineage>
</organism>
<evidence type="ECO:0000256" key="4">
    <source>
        <dbReference type="PROSITE-ProRule" id="PRU01024"/>
    </source>
</evidence>
<dbReference type="Gene3D" id="3.40.50.150">
    <property type="entry name" value="Vaccinia Virus protein VP39"/>
    <property type="match status" value="2"/>
</dbReference>
<protein>
    <recommendedName>
        <fullName evidence="9">TRAM domain-containing protein</fullName>
    </recommendedName>
</protein>
<evidence type="ECO:0000256" key="1">
    <source>
        <dbReference type="ARBA" id="ARBA00022603"/>
    </source>
</evidence>
<dbReference type="PROSITE" id="PS51622">
    <property type="entry name" value="SAM_MT_RNA_M5U_2"/>
    <property type="match status" value="1"/>
</dbReference>
<comment type="similarity">
    <text evidence="4">Belongs to the class I-like SAM-binding methyltransferase superfamily. RNA M5U methyltransferase family.</text>
</comment>
<feature type="region of interest" description="Disordered" evidence="6">
    <location>
        <begin position="119"/>
        <end position="139"/>
    </location>
</feature>
<dbReference type="GO" id="GO:0032259">
    <property type="term" value="P:methylation"/>
    <property type="evidence" value="ECO:0007669"/>
    <property type="project" value="UniProtKB-KW"/>
</dbReference>
<dbReference type="InterPro" id="IPR025795">
    <property type="entry name" value="tRNA_(uracil-5-)_MeTrfase"/>
</dbReference>
<keyword evidence="1 4" id="KW-0489">Methyltransferase</keyword>
<dbReference type="GO" id="GO:0008033">
    <property type="term" value="P:tRNA processing"/>
    <property type="evidence" value="ECO:0007669"/>
    <property type="project" value="InterPro"/>
</dbReference>
<feature type="binding site" evidence="4">
    <location>
        <position position="528"/>
    </location>
    <ligand>
        <name>S-adenosyl-L-methionine</name>
        <dbReference type="ChEBI" id="CHEBI:59789"/>
    </ligand>
</feature>
<dbReference type="PROSITE" id="PS51687">
    <property type="entry name" value="SAM_MT_RNA_M5U"/>
    <property type="match status" value="1"/>
</dbReference>
<proteinExistence type="inferred from homology"/>
<dbReference type="CDD" id="cd02440">
    <property type="entry name" value="AdoMet_MTases"/>
    <property type="match status" value="1"/>
</dbReference>
<feature type="binding site" evidence="4">
    <location>
        <position position="463"/>
    </location>
    <ligand>
        <name>S-adenosyl-L-methionine</name>
        <dbReference type="ChEBI" id="CHEBI:59789"/>
    </ligand>
</feature>
<feature type="compositionally biased region" description="Polar residues" evidence="6">
    <location>
        <begin position="368"/>
        <end position="378"/>
    </location>
</feature>
<feature type="binding site" evidence="4">
    <location>
        <position position="575"/>
    </location>
    <ligand>
        <name>S-adenosyl-L-methionine</name>
        <dbReference type="ChEBI" id="CHEBI:59789"/>
    </ligand>
</feature>
<dbReference type="RefSeq" id="XP_064709599.1">
    <property type="nucleotide sequence ID" value="XM_064853200.1"/>
</dbReference>
<dbReference type="SUPFAM" id="SSF53335">
    <property type="entry name" value="S-adenosyl-L-methionine-dependent methyltransferases"/>
    <property type="match status" value="1"/>
</dbReference>
<evidence type="ECO:0000256" key="6">
    <source>
        <dbReference type="SAM" id="MobiDB-lite"/>
    </source>
</evidence>
<dbReference type="FunFam" id="2.40.50.140:FF:000201">
    <property type="entry name" value="TRM2p tRNA methyltransferase"/>
    <property type="match status" value="1"/>
</dbReference>
<keyword evidence="2 4" id="KW-0808">Transferase</keyword>
<evidence type="ECO:0000313" key="7">
    <source>
        <dbReference type="EMBL" id="KAK5059778.1"/>
    </source>
</evidence>
<dbReference type="PANTHER" id="PTHR11061:SF30">
    <property type="entry name" value="TRNA (URACIL(54)-C(5))-METHYLTRANSFERASE"/>
    <property type="match status" value="1"/>
</dbReference>
<dbReference type="Gene3D" id="2.40.50.140">
    <property type="entry name" value="Nucleic acid-binding proteins"/>
    <property type="match status" value="1"/>
</dbReference>
<feature type="region of interest" description="Disordered" evidence="6">
    <location>
        <begin position="22"/>
        <end position="62"/>
    </location>
</feature>
<dbReference type="InterPro" id="IPR030391">
    <property type="entry name" value="MeTrfase_TrmA_CS"/>
</dbReference>
<dbReference type="GO" id="GO:0009451">
    <property type="term" value="P:RNA modification"/>
    <property type="evidence" value="ECO:0007669"/>
    <property type="project" value="UniProtKB-ARBA"/>
</dbReference>
<dbReference type="EMBL" id="JAVRRD010000004">
    <property type="protein sequence ID" value="KAK5059778.1"/>
    <property type="molecule type" value="Genomic_DNA"/>
</dbReference>
<feature type="region of interest" description="Disordered" evidence="6">
    <location>
        <begin position="356"/>
        <end position="382"/>
    </location>
</feature>
<dbReference type="InterPro" id="IPR029063">
    <property type="entry name" value="SAM-dependent_MTases_sf"/>
</dbReference>